<dbReference type="SUPFAM" id="SSF82282">
    <property type="entry name" value="Homocysteine S-methyltransferase"/>
    <property type="match status" value="1"/>
</dbReference>
<keyword evidence="7" id="KW-0028">Amino-acid biosynthesis</keyword>
<dbReference type="EMBL" id="CAFABA010000050">
    <property type="protein sequence ID" value="CAB4830232.1"/>
    <property type="molecule type" value="Genomic_DNA"/>
</dbReference>
<dbReference type="PROSITE" id="PS50972">
    <property type="entry name" value="PTERIN_BINDING"/>
    <property type="match status" value="1"/>
</dbReference>
<keyword evidence="8" id="KW-0846">Cobalamin</keyword>
<dbReference type="Gene3D" id="1.10.1240.10">
    <property type="entry name" value="Methionine synthase domain"/>
    <property type="match status" value="1"/>
</dbReference>
<dbReference type="InterPro" id="IPR003759">
    <property type="entry name" value="Cbl-bd_cap"/>
</dbReference>
<dbReference type="EMBL" id="CAFBOS010000102">
    <property type="protein sequence ID" value="CAB5001786.1"/>
    <property type="molecule type" value="Genomic_DNA"/>
</dbReference>
<dbReference type="InterPro" id="IPR011822">
    <property type="entry name" value="MetH"/>
</dbReference>
<dbReference type="NCBIfam" id="TIGR02082">
    <property type="entry name" value="metH"/>
    <property type="match status" value="1"/>
</dbReference>
<dbReference type="GO" id="GO:0031419">
    <property type="term" value="F:cobalamin binding"/>
    <property type="evidence" value="ECO:0007669"/>
    <property type="project" value="UniProtKB-KW"/>
</dbReference>
<dbReference type="CDD" id="cd00740">
    <property type="entry name" value="MeTr"/>
    <property type="match status" value="1"/>
</dbReference>
<keyword evidence="15" id="KW-0170">Cobalt</keyword>
<dbReference type="PROSITE" id="PS50970">
    <property type="entry name" value="HCY"/>
    <property type="match status" value="1"/>
</dbReference>
<dbReference type="SMART" id="SM01018">
    <property type="entry name" value="B12-binding_2"/>
    <property type="match status" value="1"/>
</dbReference>
<evidence type="ECO:0000256" key="8">
    <source>
        <dbReference type="ARBA" id="ARBA00022628"/>
    </source>
</evidence>
<dbReference type="SUPFAM" id="SSF51717">
    <property type="entry name" value="Dihydropteroate synthetase-like"/>
    <property type="match status" value="1"/>
</dbReference>
<evidence type="ECO:0000313" key="25">
    <source>
        <dbReference type="EMBL" id="CAB5001786.1"/>
    </source>
</evidence>
<keyword evidence="13" id="KW-0862">Zinc</keyword>
<dbReference type="GO" id="GO:0008270">
    <property type="term" value="F:zinc ion binding"/>
    <property type="evidence" value="ECO:0007669"/>
    <property type="project" value="InterPro"/>
</dbReference>
<evidence type="ECO:0000256" key="6">
    <source>
        <dbReference type="ARBA" id="ARBA00022603"/>
    </source>
</evidence>
<evidence type="ECO:0000256" key="12">
    <source>
        <dbReference type="ARBA" id="ARBA00022737"/>
    </source>
</evidence>
<keyword evidence="10" id="KW-0949">S-adenosyl-L-methionine</keyword>
<dbReference type="Pfam" id="PF02607">
    <property type="entry name" value="B12-binding_2"/>
    <property type="match status" value="1"/>
</dbReference>
<evidence type="ECO:0000259" key="18">
    <source>
        <dbReference type="PROSITE" id="PS50972"/>
    </source>
</evidence>
<dbReference type="Pfam" id="PF00809">
    <property type="entry name" value="Pterin_bind"/>
    <property type="match status" value="1"/>
</dbReference>
<keyword evidence="11" id="KW-0479">Metal-binding</keyword>
<evidence type="ECO:0000256" key="3">
    <source>
        <dbReference type="ARBA" id="ARBA00005178"/>
    </source>
</evidence>
<dbReference type="FunFam" id="3.20.20.330:FF:000001">
    <property type="entry name" value="Methionine synthase"/>
    <property type="match status" value="1"/>
</dbReference>
<evidence type="ECO:0000256" key="13">
    <source>
        <dbReference type="ARBA" id="ARBA00022833"/>
    </source>
</evidence>
<proteinExistence type="inferred from homology"/>
<dbReference type="PANTHER" id="PTHR45833">
    <property type="entry name" value="METHIONINE SYNTHASE"/>
    <property type="match status" value="1"/>
</dbReference>
<dbReference type="Pfam" id="PF02965">
    <property type="entry name" value="Met_synt_B12"/>
    <property type="match status" value="1"/>
</dbReference>
<evidence type="ECO:0000259" key="19">
    <source>
        <dbReference type="PROSITE" id="PS50974"/>
    </source>
</evidence>
<dbReference type="Gene3D" id="3.20.20.20">
    <property type="entry name" value="Dihydropteroate synthase-like"/>
    <property type="match status" value="1"/>
</dbReference>
<evidence type="ECO:0000256" key="7">
    <source>
        <dbReference type="ARBA" id="ARBA00022605"/>
    </source>
</evidence>
<comment type="pathway">
    <text evidence="3">Amino-acid biosynthesis; L-methionine biosynthesis via de novo pathway; L-methionine from L-homocysteine (MetH route): step 1/1.</text>
</comment>
<evidence type="ECO:0000256" key="10">
    <source>
        <dbReference type="ARBA" id="ARBA00022691"/>
    </source>
</evidence>
<dbReference type="InterPro" id="IPR000489">
    <property type="entry name" value="Pterin-binding_dom"/>
</dbReference>
<dbReference type="InterPro" id="IPR037010">
    <property type="entry name" value="VitB12-dep_Met_synth_activ_sf"/>
</dbReference>
<dbReference type="SUPFAM" id="SSF47644">
    <property type="entry name" value="Methionine synthase domain"/>
    <property type="match status" value="1"/>
</dbReference>
<dbReference type="InterPro" id="IPR036594">
    <property type="entry name" value="Meth_synthase_dom"/>
</dbReference>
<comment type="cofactor">
    <cofactor evidence="1">
        <name>Zn(2+)</name>
        <dbReference type="ChEBI" id="CHEBI:29105"/>
    </cofactor>
</comment>
<dbReference type="EMBL" id="CAFBMH010000066">
    <property type="protein sequence ID" value="CAB4914908.1"/>
    <property type="molecule type" value="Genomic_DNA"/>
</dbReference>
<evidence type="ECO:0000259" key="17">
    <source>
        <dbReference type="PROSITE" id="PS50970"/>
    </source>
</evidence>
<dbReference type="PIRSF" id="PIRSF000381">
    <property type="entry name" value="MetH"/>
    <property type="match status" value="1"/>
</dbReference>
<dbReference type="InterPro" id="IPR036589">
    <property type="entry name" value="HCY_dom_sf"/>
</dbReference>
<evidence type="ECO:0000256" key="5">
    <source>
        <dbReference type="ARBA" id="ARBA00012032"/>
    </source>
</evidence>
<reference evidence="25" key="1">
    <citation type="submission" date="2020-05" db="EMBL/GenBank/DDBJ databases">
        <authorList>
            <person name="Chiriac C."/>
            <person name="Salcher M."/>
            <person name="Ghai R."/>
            <person name="Kavagutti S V."/>
        </authorList>
    </citation>
    <scope>NUCLEOTIDE SEQUENCE</scope>
</reference>
<organism evidence="25">
    <name type="scientific">freshwater metagenome</name>
    <dbReference type="NCBI Taxonomy" id="449393"/>
    <lineage>
        <taxon>unclassified sequences</taxon>
        <taxon>metagenomes</taxon>
        <taxon>ecological metagenomes</taxon>
    </lineage>
</organism>
<dbReference type="InterPro" id="IPR036724">
    <property type="entry name" value="Cobalamin-bd_sf"/>
</dbReference>
<dbReference type="CDD" id="cd02069">
    <property type="entry name" value="methionine_synthase_B12_BD"/>
    <property type="match status" value="1"/>
</dbReference>
<dbReference type="GO" id="GO:0008705">
    <property type="term" value="F:methionine synthase activity"/>
    <property type="evidence" value="ECO:0007669"/>
    <property type="project" value="UniProtKB-EC"/>
</dbReference>
<evidence type="ECO:0000256" key="11">
    <source>
        <dbReference type="ARBA" id="ARBA00022723"/>
    </source>
</evidence>
<feature type="domain" description="Hcy-binding" evidence="17">
    <location>
        <begin position="2"/>
        <end position="301"/>
    </location>
</feature>
<evidence type="ECO:0000259" key="21">
    <source>
        <dbReference type="PROSITE" id="PS51337"/>
    </source>
</evidence>
<dbReference type="InterPro" id="IPR004223">
    <property type="entry name" value="VitB12-dep_Met_synth_activ_dom"/>
</dbReference>
<evidence type="ECO:0000313" key="23">
    <source>
        <dbReference type="EMBL" id="CAB4830232.1"/>
    </source>
</evidence>
<dbReference type="FunFam" id="3.20.20.20:FF:000007">
    <property type="entry name" value="Methionine synthase"/>
    <property type="match status" value="1"/>
</dbReference>
<dbReference type="GO" id="GO:0046653">
    <property type="term" value="P:tetrahydrofolate metabolic process"/>
    <property type="evidence" value="ECO:0007669"/>
    <property type="project" value="TreeGrafter"/>
</dbReference>
<evidence type="ECO:0000313" key="22">
    <source>
        <dbReference type="EMBL" id="CAB4743468.1"/>
    </source>
</evidence>
<evidence type="ECO:0000256" key="9">
    <source>
        <dbReference type="ARBA" id="ARBA00022679"/>
    </source>
</evidence>
<dbReference type="Gene3D" id="3.10.196.10">
    <property type="entry name" value="Vitamin B12-dependent methionine synthase, activation domain"/>
    <property type="match status" value="1"/>
</dbReference>
<dbReference type="EMBL" id="CAEZYR010000043">
    <property type="protein sequence ID" value="CAB4743468.1"/>
    <property type="molecule type" value="Genomic_DNA"/>
</dbReference>
<dbReference type="SUPFAM" id="SSF56507">
    <property type="entry name" value="Methionine synthase activation domain-like"/>
    <property type="match status" value="1"/>
</dbReference>
<dbReference type="PANTHER" id="PTHR45833:SF1">
    <property type="entry name" value="METHIONINE SYNTHASE"/>
    <property type="match status" value="1"/>
</dbReference>
<dbReference type="AlphaFoldDB" id="A0A6J7P8Q5"/>
<dbReference type="EC" id="2.1.1.13" evidence="5"/>
<accession>A0A6J7P8Q5</accession>
<sequence length="1160" mass="127571">MRESFLEAVKTRVVIYDGATGTWLQEQNLTADDFGGPEFEGCNEILGVTRPDVIEQFHRTYCELGVDAIETNTFGSFSIPLNEYGIGDRDIEITRANAAIARKVADEYDVWVAGSIGPGTKFASLGQITYAELRAAYRRQGQGLLEGGVDLFLIETQFDLLGCKAAMAGCRDAMADAGREVPIQLQVTIELTGRMLPGTEIQAALAALEPLRPDVIGINCATGPAEMSEHLRVLSRHSRVPISCLPNAGLPSVVDGQMHYDLTPDQLAEFHYRFVTDLGVSVIGGCCGTTPAHIKAVIDRCKNLTPAVRHPEHEAGATSIYSLVPFDQDTSFLIIGERTNANGSRKFRDAMLAGDMDTCLQMARDQVKEGAHVLDVCVDYVGRDGTLDMHEIASRFATQVAAPLVLDSTEPEVVEAGLQHIGGRAILNSANLEDGEAPNSRLDRVFTLAKQYGAAVICLLIDEEGQARDVEWKLRIAHRIHDLAVDRYGLEPSDLIFDALTFPLSTGDDDLRRDGIATIEAIQRIKAEMPGVYTTLGVSNVSFGLNPAARHVLNSVFLHECVQIGLDSAIVHAGKIVPLARVPQEQRDVCLDLVWDRRGLAGGDKTDPNYDPLKKLLAVFADVKVATAVKEDRTDWTLERRLSQRIIDGDRDGLDTDLDAALATTPPLDIINDTLLAGMKIVGELFATGEMQLPFVLQSAETMKMSVAYLEPYMEKNAGSNAKGKLVLATVKGDVHDIGKNLVDIILTNNGYEVHNLGIKVAITEMIDKALEVGADAIGMSGLLVKSTLIMRDNLNELNARQLSNIPVLLGGAALTRTYVERDLRGVYEGRVFYGKDAFEGLNVMDRLMNMKRTGTDDADWGRVLGGRNLPPRAPAAVIDPADIPRRSPEVETDNEVFVPPFLGSKIVKGVALDDIAGYINETALFRNQWQFRPEGTENDDEFKSRIRPTLRAQLADAKAQNLLIPQVAYGYFAANGDGNDLVIWTDESRTTERMRFTYPRQSKAPYLCIADFFRPLDSGEVDYAAFHIVTMGERVSEETATLFAADKYQDYLLLHGLGVEMAEALAEHWHRRIREEWGYADEDGPSLAGLFRQQYRGGRYSWGYPACPDLEDNAQVAELLGADRMGVECGEDTSWQYQPEQTTSALICHHPKSKYFVAR</sequence>
<dbReference type="PROSITE" id="PS50974">
    <property type="entry name" value="ADOMET_ACTIVATION"/>
    <property type="match status" value="1"/>
</dbReference>
<evidence type="ECO:0000313" key="24">
    <source>
        <dbReference type="EMBL" id="CAB4914908.1"/>
    </source>
</evidence>
<keyword evidence="6" id="KW-0489">Methyltransferase</keyword>
<dbReference type="Gene3D" id="3.40.50.280">
    <property type="entry name" value="Cobalamin-binding domain"/>
    <property type="match status" value="1"/>
</dbReference>
<gene>
    <name evidence="22" type="ORF">UFOPK2754_01340</name>
    <name evidence="23" type="ORF">UFOPK3139_01382</name>
    <name evidence="24" type="ORF">UFOPK3543_01749</name>
    <name evidence="25" type="ORF">UFOPK3967_01676</name>
</gene>
<evidence type="ECO:0000256" key="1">
    <source>
        <dbReference type="ARBA" id="ARBA00001947"/>
    </source>
</evidence>
<dbReference type="InterPro" id="IPR011005">
    <property type="entry name" value="Dihydropteroate_synth-like_sf"/>
</dbReference>
<dbReference type="Gene3D" id="3.20.20.330">
    <property type="entry name" value="Homocysteine-binding-like domain"/>
    <property type="match status" value="1"/>
</dbReference>
<feature type="domain" description="B12-binding N-terminal" evidence="21">
    <location>
        <begin position="629"/>
        <end position="722"/>
    </location>
</feature>
<evidence type="ECO:0000256" key="14">
    <source>
        <dbReference type="ARBA" id="ARBA00023167"/>
    </source>
</evidence>
<dbReference type="Pfam" id="PF02310">
    <property type="entry name" value="B12-binding"/>
    <property type="match status" value="1"/>
</dbReference>
<keyword evidence="12" id="KW-0677">Repeat</keyword>
<dbReference type="Pfam" id="PF02574">
    <property type="entry name" value="S-methyl_trans"/>
    <property type="match status" value="1"/>
</dbReference>
<evidence type="ECO:0000256" key="4">
    <source>
        <dbReference type="ARBA" id="ARBA00010398"/>
    </source>
</evidence>
<feature type="domain" description="B12-binding" evidence="20">
    <location>
        <begin position="723"/>
        <end position="859"/>
    </location>
</feature>
<evidence type="ECO:0000259" key="20">
    <source>
        <dbReference type="PROSITE" id="PS51332"/>
    </source>
</evidence>
<dbReference type="InterPro" id="IPR003726">
    <property type="entry name" value="HCY_dom"/>
</dbReference>
<dbReference type="UniPathway" id="UPA00051">
    <property type="reaction ID" value="UER00081"/>
</dbReference>
<dbReference type="InterPro" id="IPR050554">
    <property type="entry name" value="Met_Synthase/Corrinoid"/>
</dbReference>
<evidence type="ECO:0000256" key="15">
    <source>
        <dbReference type="ARBA" id="ARBA00023285"/>
    </source>
</evidence>
<dbReference type="SUPFAM" id="SSF52242">
    <property type="entry name" value="Cobalamin (vitamin B12)-binding domain"/>
    <property type="match status" value="1"/>
</dbReference>
<evidence type="ECO:0000256" key="2">
    <source>
        <dbReference type="ARBA" id="ARBA00001956"/>
    </source>
</evidence>
<name>A0A6J7P8Q5_9ZZZZ</name>
<dbReference type="PROSITE" id="PS51332">
    <property type="entry name" value="B12_BINDING"/>
    <property type="match status" value="1"/>
</dbReference>
<dbReference type="GO" id="GO:0050667">
    <property type="term" value="P:homocysteine metabolic process"/>
    <property type="evidence" value="ECO:0007669"/>
    <property type="project" value="TreeGrafter"/>
</dbReference>
<dbReference type="PROSITE" id="PS51337">
    <property type="entry name" value="B12_BINDING_NTER"/>
    <property type="match status" value="1"/>
</dbReference>
<comment type="similarity">
    <text evidence="4">Belongs to the vitamin-B12 dependent methionine synthase family.</text>
</comment>
<dbReference type="GO" id="GO:0005829">
    <property type="term" value="C:cytosol"/>
    <property type="evidence" value="ECO:0007669"/>
    <property type="project" value="TreeGrafter"/>
</dbReference>
<feature type="domain" description="Pterin-binding" evidence="18">
    <location>
        <begin position="332"/>
        <end position="595"/>
    </location>
</feature>
<feature type="domain" description="AdoMet activation" evidence="19">
    <location>
        <begin position="873"/>
        <end position="1160"/>
    </location>
</feature>
<comment type="cofactor">
    <cofactor evidence="2">
        <name>methylcob(III)alamin</name>
        <dbReference type="ChEBI" id="CHEBI:28115"/>
    </cofactor>
</comment>
<keyword evidence="9" id="KW-0808">Transferase</keyword>
<dbReference type="InterPro" id="IPR006158">
    <property type="entry name" value="Cobalamin-bd"/>
</dbReference>
<dbReference type="GO" id="GO:0032259">
    <property type="term" value="P:methylation"/>
    <property type="evidence" value="ECO:0007669"/>
    <property type="project" value="UniProtKB-KW"/>
</dbReference>
<protein>
    <recommendedName>
        <fullName evidence="5">methionine synthase</fullName>
        <ecNumber evidence="5">2.1.1.13</ecNumber>
    </recommendedName>
    <alternativeName>
        <fullName evidence="16">5-methyltetrahydrofolate--homocysteine methyltransferase</fullName>
    </alternativeName>
</protein>
<dbReference type="InterPro" id="IPR033706">
    <property type="entry name" value="Met_synthase_B12-bd"/>
</dbReference>
<evidence type="ECO:0000256" key="16">
    <source>
        <dbReference type="ARBA" id="ARBA00031040"/>
    </source>
</evidence>
<keyword evidence="14" id="KW-0486">Methionine biosynthesis</keyword>